<dbReference type="SUPFAM" id="SSF51126">
    <property type="entry name" value="Pectin lyase-like"/>
    <property type="match status" value="1"/>
</dbReference>
<sequence length="501" mass="55215">MKYLILLLLTIQLVRSDEIVKYVSTSGTIDLTCGSTTLDTCKSLTAAWSSFLSSHQSGDTLRLVLSDGTYSSDDNSGLLVWGYTVTLESTTSNSPTPNDNTVIINHLVQPIFIVRNTTTTQTSTSITITDINVEFSLINTNASVLQFFSHDDLVVKMNKVYVKFINSTYGSGVIDIQSPDDNIFGDVNVTLNNCNFQNNYGNNGAGILGSTIPTNLVVKESTFSNNYGLTNPGDPSAWHGAFELLGGILTIDNCTFIGNIGTYCGVFYANLAIVTITNTIMNGNRGDVCGAFATDDVKKLTVMDSTFQENYSNYAGGVMLLNRTYGDIVNNNFTYNHAVLAGGVMYSRIGKYNLRGNYMRNNTVQVLGATLYCDEFVSYTLDTDNDWDLNTVSNTDIQRYQGVDCGVVGKTSQSCYFYGDQKMLAEIQNNYFCTVDPFIPNYRYDYIYGVPKGAFAGIGVGIAFIIVSTFILVRYTIRRQAQVLEHFSPKTNQNLLERLID</sequence>
<keyword evidence="2" id="KW-0732">Signal</keyword>
<dbReference type="InParanoid" id="A0A151Z9R4"/>
<protein>
    <recommendedName>
        <fullName evidence="5">Right handed beta helix domain-containing protein</fullName>
    </recommendedName>
</protein>
<keyword evidence="1" id="KW-1133">Transmembrane helix</keyword>
<name>A0A151Z9R4_TIELA</name>
<dbReference type="EMBL" id="LODT01000037">
    <property type="protein sequence ID" value="KYQ90697.1"/>
    <property type="molecule type" value="Genomic_DNA"/>
</dbReference>
<dbReference type="InterPro" id="IPR011050">
    <property type="entry name" value="Pectin_lyase_fold/virulence"/>
</dbReference>
<comment type="caution">
    <text evidence="3">The sequence shown here is derived from an EMBL/GenBank/DDBJ whole genome shotgun (WGS) entry which is preliminary data.</text>
</comment>
<feature type="chain" id="PRO_5007593105" description="Right handed beta helix domain-containing protein" evidence="2">
    <location>
        <begin position="17"/>
        <end position="501"/>
    </location>
</feature>
<dbReference type="AlphaFoldDB" id="A0A151Z9R4"/>
<gene>
    <name evidence="3" type="ORF">DLAC_09331</name>
</gene>
<keyword evidence="4" id="KW-1185">Reference proteome</keyword>
<feature type="signal peptide" evidence="2">
    <location>
        <begin position="1"/>
        <end position="16"/>
    </location>
</feature>
<dbReference type="Proteomes" id="UP000076078">
    <property type="component" value="Unassembled WGS sequence"/>
</dbReference>
<reference evidence="3 4" key="1">
    <citation type="submission" date="2015-12" db="EMBL/GenBank/DDBJ databases">
        <title>Dictyostelia acquired genes for synthesis and detection of signals that induce cell-type specialization by lateral gene transfer from prokaryotes.</title>
        <authorList>
            <person name="Gloeckner G."/>
            <person name="Schaap P."/>
        </authorList>
    </citation>
    <scope>NUCLEOTIDE SEQUENCE [LARGE SCALE GENOMIC DNA]</scope>
    <source>
        <strain evidence="3 4">TK</strain>
    </source>
</reference>
<evidence type="ECO:0000256" key="2">
    <source>
        <dbReference type="SAM" id="SignalP"/>
    </source>
</evidence>
<accession>A0A151Z9R4</accession>
<organism evidence="3 4">
    <name type="scientific">Tieghemostelium lacteum</name>
    <name type="common">Slime mold</name>
    <name type="synonym">Dictyostelium lacteum</name>
    <dbReference type="NCBI Taxonomy" id="361077"/>
    <lineage>
        <taxon>Eukaryota</taxon>
        <taxon>Amoebozoa</taxon>
        <taxon>Evosea</taxon>
        <taxon>Eumycetozoa</taxon>
        <taxon>Dictyostelia</taxon>
        <taxon>Dictyosteliales</taxon>
        <taxon>Raperosteliaceae</taxon>
        <taxon>Tieghemostelium</taxon>
    </lineage>
</organism>
<proteinExistence type="predicted"/>
<evidence type="ECO:0000313" key="3">
    <source>
        <dbReference type="EMBL" id="KYQ90697.1"/>
    </source>
</evidence>
<feature type="transmembrane region" description="Helical" evidence="1">
    <location>
        <begin position="453"/>
        <end position="473"/>
    </location>
</feature>
<evidence type="ECO:0000256" key="1">
    <source>
        <dbReference type="SAM" id="Phobius"/>
    </source>
</evidence>
<evidence type="ECO:0008006" key="5">
    <source>
        <dbReference type="Google" id="ProtNLM"/>
    </source>
</evidence>
<keyword evidence="1" id="KW-0472">Membrane</keyword>
<evidence type="ECO:0000313" key="4">
    <source>
        <dbReference type="Proteomes" id="UP000076078"/>
    </source>
</evidence>
<keyword evidence="1" id="KW-0812">Transmembrane</keyword>